<protein>
    <submittedName>
        <fullName evidence="6">Alcohol dehydrogenase catalytic domain-containing protein</fullName>
    </submittedName>
</protein>
<dbReference type="InterPro" id="IPR036291">
    <property type="entry name" value="NAD(P)-bd_dom_sf"/>
</dbReference>
<dbReference type="SMART" id="SM00829">
    <property type="entry name" value="PKS_ER"/>
    <property type="match status" value="1"/>
</dbReference>
<dbReference type="PROSITE" id="PS00059">
    <property type="entry name" value="ADH_ZINC"/>
    <property type="match status" value="1"/>
</dbReference>
<organism evidence="6 9">
    <name type="scientific">Enterocloster aldenensis</name>
    <dbReference type="NCBI Taxonomy" id="358742"/>
    <lineage>
        <taxon>Bacteria</taxon>
        <taxon>Bacillati</taxon>
        <taxon>Bacillota</taxon>
        <taxon>Clostridia</taxon>
        <taxon>Lachnospirales</taxon>
        <taxon>Lachnospiraceae</taxon>
        <taxon>Enterocloster</taxon>
    </lineage>
</organism>
<reference evidence="7 8" key="1">
    <citation type="journal article" date="2020" name="Cell Host Microbe">
        <title>Functional and Genomic Variation between Human-Derived Isolates of Lachnospiraceae Reveals Inter- and Intra-Species Diversity.</title>
        <authorList>
            <person name="Sorbara M.T."/>
            <person name="Littmann E.R."/>
            <person name="Fontana E."/>
            <person name="Moody T.U."/>
            <person name="Kohout C.E."/>
            <person name="Gjonbalaj M."/>
            <person name="Eaton V."/>
            <person name="Seok R."/>
            <person name="Leiner I.M."/>
            <person name="Pamer E.G."/>
        </authorList>
    </citation>
    <scope>NUCLEOTIDE SEQUENCE [LARGE SCALE GENOMIC DNA]</scope>
    <source>
        <strain evidence="7 8">MSK.1.17</strain>
    </source>
</reference>
<dbReference type="GO" id="GO:0016491">
    <property type="term" value="F:oxidoreductase activity"/>
    <property type="evidence" value="ECO:0007669"/>
    <property type="project" value="UniProtKB-KW"/>
</dbReference>
<dbReference type="EMBL" id="JAAITT010000006">
    <property type="protein sequence ID" value="NSJ48273.1"/>
    <property type="molecule type" value="Genomic_DNA"/>
</dbReference>
<dbReference type="InterPro" id="IPR011032">
    <property type="entry name" value="GroES-like_sf"/>
</dbReference>
<dbReference type="Proteomes" id="UP000669239">
    <property type="component" value="Unassembled WGS sequence"/>
</dbReference>
<dbReference type="Pfam" id="PF00107">
    <property type="entry name" value="ADH_zinc_N"/>
    <property type="match status" value="1"/>
</dbReference>
<dbReference type="EMBL" id="JAKNGE010000032">
    <property type="protein sequence ID" value="MCG4748105.1"/>
    <property type="molecule type" value="Genomic_DNA"/>
</dbReference>
<evidence type="ECO:0000256" key="2">
    <source>
        <dbReference type="ARBA" id="ARBA00022833"/>
    </source>
</evidence>
<keyword evidence="3" id="KW-0560">Oxidoreductase</keyword>
<comment type="cofactor">
    <cofactor evidence="4">
        <name>Zn(2+)</name>
        <dbReference type="ChEBI" id="CHEBI:29105"/>
    </cofactor>
</comment>
<dbReference type="InterPro" id="IPR013154">
    <property type="entry name" value="ADH-like_N"/>
</dbReference>
<dbReference type="GO" id="GO:0008270">
    <property type="term" value="F:zinc ion binding"/>
    <property type="evidence" value="ECO:0007669"/>
    <property type="project" value="InterPro"/>
</dbReference>
<dbReference type="InterPro" id="IPR002328">
    <property type="entry name" value="ADH_Zn_CS"/>
</dbReference>
<evidence type="ECO:0000256" key="4">
    <source>
        <dbReference type="RuleBase" id="RU361277"/>
    </source>
</evidence>
<dbReference type="InterPro" id="IPR050129">
    <property type="entry name" value="Zn_alcohol_dh"/>
</dbReference>
<comment type="caution">
    <text evidence="6">The sequence shown here is derived from an EMBL/GenBank/DDBJ whole genome shotgun (WGS) entry which is preliminary data.</text>
</comment>
<dbReference type="RefSeq" id="WP_165641646.1">
    <property type="nucleotide sequence ID" value="NZ_JAAITT010000006.1"/>
</dbReference>
<evidence type="ECO:0000313" key="9">
    <source>
        <dbReference type="Proteomes" id="UP001299608"/>
    </source>
</evidence>
<dbReference type="Proteomes" id="UP001299608">
    <property type="component" value="Unassembled WGS sequence"/>
</dbReference>
<dbReference type="AlphaFoldDB" id="A0AAW5C232"/>
<sequence length="361" mass="38866">MKAVIKKDYGPMELEYTDIAKPEIGEYDVLLKVKAAAICGSDLSLMYGTVTGKQVPYPIVIGHEFAGEICETGSKVKRWKVGDRVVSDNTGYVCGVCHACSKGEYLFCSHRKGMGNDMDGGFADYVKIPGDVLMTFPNCLYRIPDHVSYEAASMMDPLCNGYKAVIQEGELLPGQNIVVFGCGAMGLFAMNAARLASAAKIIAVGMAEDKEVRFALAEKLGATDFVVADEEENVADKVKEIAGPEGVAVVVDAAGAPVVLQQAIDMTRNGGKIIKIGYSSKPVGFSLDTMALKGIVLIGHMGYDSTSWKNCLALLEKGEIDMEAFISHRLPLSKWEEGMELVKNRQATKVILLPEEDGALS</sequence>
<keyword evidence="8" id="KW-1185">Reference proteome</keyword>
<dbReference type="Gene3D" id="3.40.50.720">
    <property type="entry name" value="NAD(P)-binding Rossmann-like Domain"/>
    <property type="match status" value="1"/>
</dbReference>
<dbReference type="SUPFAM" id="SSF51735">
    <property type="entry name" value="NAD(P)-binding Rossmann-fold domains"/>
    <property type="match status" value="1"/>
</dbReference>
<keyword evidence="2 4" id="KW-0862">Zinc</keyword>
<evidence type="ECO:0000313" key="8">
    <source>
        <dbReference type="Proteomes" id="UP000669239"/>
    </source>
</evidence>
<reference evidence="6" key="3">
    <citation type="submission" date="2022-01" db="EMBL/GenBank/DDBJ databases">
        <title>Collection of gut derived symbiotic bacterial strains cultured from healthy donors.</title>
        <authorList>
            <person name="Lin H."/>
            <person name="Kohout C."/>
            <person name="Waligurski E."/>
            <person name="Pamer E.G."/>
        </authorList>
    </citation>
    <scope>NUCLEOTIDE SEQUENCE</scope>
    <source>
        <strain evidence="6">DFI.6.55</strain>
    </source>
</reference>
<dbReference type="Pfam" id="PF08240">
    <property type="entry name" value="ADH_N"/>
    <property type="match status" value="1"/>
</dbReference>
<dbReference type="InterPro" id="IPR020843">
    <property type="entry name" value="ER"/>
</dbReference>
<reference evidence="7" key="2">
    <citation type="submission" date="2020-02" db="EMBL/GenBank/DDBJ databases">
        <authorList>
            <person name="Littmann E."/>
            <person name="Sorbara M."/>
        </authorList>
    </citation>
    <scope>NUCLEOTIDE SEQUENCE</scope>
    <source>
        <strain evidence="7">MSK.1.17</strain>
    </source>
</reference>
<gene>
    <name evidence="7" type="ORF">G5B36_06110</name>
    <name evidence="6" type="ORF">L0N08_22045</name>
</gene>
<evidence type="ECO:0000313" key="7">
    <source>
        <dbReference type="EMBL" id="NSJ48273.1"/>
    </source>
</evidence>
<proteinExistence type="inferred from homology"/>
<feature type="domain" description="Enoyl reductase (ER)" evidence="5">
    <location>
        <begin position="10"/>
        <end position="352"/>
    </location>
</feature>
<evidence type="ECO:0000313" key="6">
    <source>
        <dbReference type="EMBL" id="MCG4748105.1"/>
    </source>
</evidence>
<keyword evidence="1 4" id="KW-0479">Metal-binding</keyword>
<dbReference type="InterPro" id="IPR013149">
    <property type="entry name" value="ADH-like_C"/>
</dbReference>
<evidence type="ECO:0000259" key="5">
    <source>
        <dbReference type="SMART" id="SM00829"/>
    </source>
</evidence>
<accession>A0AAW5C232</accession>
<evidence type="ECO:0000256" key="3">
    <source>
        <dbReference type="ARBA" id="ARBA00023002"/>
    </source>
</evidence>
<evidence type="ECO:0000256" key="1">
    <source>
        <dbReference type="ARBA" id="ARBA00022723"/>
    </source>
</evidence>
<comment type="similarity">
    <text evidence="4">Belongs to the zinc-containing alcohol dehydrogenase family.</text>
</comment>
<name>A0AAW5C232_9FIRM</name>
<dbReference type="Gene3D" id="3.90.180.10">
    <property type="entry name" value="Medium-chain alcohol dehydrogenases, catalytic domain"/>
    <property type="match status" value="1"/>
</dbReference>
<dbReference type="PANTHER" id="PTHR43401">
    <property type="entry name" value="L-THREONINE 3-DEHYDROGENASE"/>
    <property type="match status" value="1"/>
</dbReference>
<dbReference type="PANTHER" id="PTHR43401:SF2">
    <property type="entry name" value="L-THREONINE 3-DEHYDROGENASE"/>
    <property type="match status" value="1"/>
</dbReference>
<dbReference type="SUPFAM" id="SSF50129">
    <property type="entry name" value="GroES-like"/>
    <property type="match status" value="1"/>
</dbReference>